<protein>
    <submittedName>
        <fullName evidence="7">Uncharacterized protein</fullName>
    </submittedName>
</protein>
<evidence type="ECO:0000313" key="10">
    <source>
        <dbReference type="EMBL" id="CAB5230935.1"/>
    </source>
</evidence>
<evidence type="ECO:0000313" key="9">
    <source>
        <dbReference type="EMBL" id="CAB4220063.1"/>
    </source>
</evidence>
<dbReference type="EMBL" id="LR796910">
    <property type="protein sequence ID" value="CAB4173818.1"/>
    <property type="molecule type" value="Genomic_DNA"/>
</dbReference>
<dbReference type="EMBL" id="LR797145">
    <property type="protein sequence ID" value="CAB4190574.1"/>
    <property type="molecule type" value="Genomic_DNA"/>
</dbReference>
<proteinExistence type="predicted"/>
<accession>A0A6J5R6V4</accession>
<dbReference type="EMBL" id="LR796991">
    <property type="protein sequence ID" value="CAB4180646.1"/>
    <property type="molecule type" value="Genomic_DNA"/>
</dbReference>
<dbReference type="EMBL" id="LR797088">
    <property type="protein sequence ID" value="CAB4186349.1"/>
    <property type="molecule type" value="Genomic_DNA"/>
</dbReference>
<evidence type="ECO:0000313" key="7">
    <source>
        <dbReference type="EMBL" id="CAB4192649.1"/>
    </source>
</evidence>
<evidence type="ECO:0000313" key="6">
    <source>
        <dbReference type="EMBL" id="CAB4190574.1"/>
    </source>
</evidence>
<dbReference type="EMBL" id="LR797456">
    <property type="protein sequence ID" value="CAB4217453.1"/>
    <property type="molecule type" value="Genomic_DNA"/>
</dbReference>
<organism evidence="7">
    <name type="scientific">uncultured Caudovirales phage</name>
    <dbReference type="NCBI Taxonomy" id="2100421"/>
    <lineage>
        <taxon>Viruses</taxon>
        <taxon>Duplodnaviria</taxon>
        <taxon>Heunggongvirae</taxon>
        <taxon>Uroviricota</taxon>
        <taxon>Caudoviricetes</taxon>
        <taxon>Peduoviridae</taxon>
        <taxon>Maltschvirus</taxon>
        <taxon>Maltschvirus maltsch</taxon>
    </lineage>
</organism>
<evidence type="ECO:0000313" key="2">
    <source>
        <dbReference type="EMBL" id="CAB4167957.1"/>
    </source>
</evidence>
<gene>
    <name evidence="4" type="ORF">UFOVP1036_70</name>
    <name evidence="5" type="ORF">UFOVP1132_98</name>
    <name evidence="6" type="ORF">UFOVP1190_73</name>
    <name evidence="7" type="ORF">UFOVP1248_54</name>
    <name evidence="8" type="ORF">UFOVP1493_32</name>
    <name evidence="10" type="ORF">UFOVP1584_2</name>
    <name evidence="9" type="ORF">UFOVP1635_62</name>
    <name evidence="1" type="ORF">UFOVP521_4</name>
    <name evidence="2" type="ORF">UFOVP856_77</name>
    <name evidence="3" type="ORF">UFOVP967_10</name>
</gene>
<name>A0A6J5R6V4_9CAUD</name>
<evidence type="ECO:0000313" key="4">
    <source>
        <dbReference type="EMBL" id="CAB4180646.1"/>
    </source>
</evidence>
<dbReference type="EMBL" id="LR798432">
    <property type="protein sequence ID" value="CAB5230935.1"/>
    <property type="molecule type" value="Genomic_DNA"/>
</dbReference>
<evidence type="ECO:0000313" key="3">
    <source>
        <dbReference type="EMBL" id="CAB4173818.1"/>
    </source>
</evidence>
<evidence type="ECO:0000313" key="5">
    <source>
        <dbReference type="EMBL" id="CAB4186349.1"/>
    </source>
</evidence>
<dbReference type="EMBL" id="LR797192">
    <property type="protein sequence ID" value="CAB4192649.1"/>
    <property type="molecule type" value="Genomic_DNA"/>
</dbReference>
<evidence type="ECO:0000313" key="1">
    <source>
        <dbReference type="EMBL" id="CAB4148263.1"/>
    </source>
</evidence>
<dbReference type="EMBL" id="LR796496">
    <property type="protein sequence ID" value="CAB4148263.1"/>
    <property type="molecule type" value="Genomic_DNA"/>
</dbReference>
<dbReference type="EMBL" id="LR796811">
    <property type="protein sequence ID" value="CAB4167957.1"/>
    <property type="molecule type" value="Genomic_DNA"/>
</dbReference>
<evidence type="ECO:0000313" key="8">
    <source>
        <dbReference type="EMBL" id="CAB4217453.1"/>
    </source>
</evidence>
<reference evidence="7" key="1">
    <citation type="submission" date="2020-05" db="EMBL/GenBank/DDBJ databases">
        <authorList>
            <person name="Chiriac C."/>
            <person name="Salcher M."/>
            <person name="Ghai R."/>
            <person name="Kavagutti S V."/>
        </authorList>
    </citation>
    <scope>NUCLEOTIDE SEQUENCE</scope>
</reference>
<dbReference type="EMBL" id="LR797496">
    <property type="protein sequence ID" value="CAB4220063.1"/>
    <property type="molecule type" value="Genomic_DNA"/>
</dbReference>
<sequence length="110" mass="12669">MNWGEALPRLQRFYGDMHGGWQSVPTRFLRYYLDAIPILQAEESLQSRLILLSASSDISNEDRSSIVRGWTRAVKQFARQEEVENKKPEMTMNQFAGNIPFGIGFEVETD</sequence>